<keyword evidence="5" id="KW-1185">Reference proteome</keyword>
<reference evidence="4 5" key="1">
    <citation type="submission" date="2018-03" db="EMBL/GenBank/DDBJ databases">
        <title>Genomes of Pezizomycetes fungi and the evolution of truffles.</title>
        <authorList>
            <person name="Murat C."/>
            <person name="Payen T."/>
            <person name="Noel B."/>
            <person name="Kuo A."/>
            <person name="Martin F.M."/>
        </authorList>
    </citation>
    <scope>NUCLEOTIDE SEQUENCE [LARGE SCALE GENOMIC DNA]</scope>
    <source>
        <strain evidence="4">091103-1</strain>
    </source>
</reference>
<dbReference type="InterPro" id="IPR036770">
    <property type="entry name" value="Ankyrin_rpt-contain_sf"/>
</dbReference>
<keyword evidence="1" id="KW-0677">Repeat</keyword>
<dbReference type="InterPro" id="IPR002110">
    <property type="entry name" value="Ankyrin_rpt"/>
</dbReference>
<dbReference type="Gene3D" id="1.25.40.20">
    <property type="entry name" value="Ankyrin repeat-containing domain"/>
    <property type="match status" value="2"/>
</dbReference>
<dbReference type="SUPFAM" id="SSF48403">
    <property type="entry name" value="Ankyrin repeat"/>
    <property type="match status" value="1"/>
</dbReference>
<dbReference type="Pfam" id="PF12796">
    <property type="entry name" value="Ank_2"/>
    <property type="match status" value="2"/>
</dbReference>
<dbReference type="PROSITE" id="PS50297">
    <property type="entry name" value="ANK_REP_REGION"/>
    <property type="match status" value="1"/>
</dbReference>
<protein>
    <submittedName>
        <fullName evidence="4">Ankyrin</fullName>
    </submittedName>
</protein>
<name>A0A317SGM9_9PEZI</name>
<evidence type="ECO:0000313" key="4">
    <source>
        <dbReference type="EMBL" id="PWW72576.1"/>
    </source>
</evidence>
<dbReference type="PANTHER" id="PTHR24173:SF83">
    <property type="entry name" value="SOCS BOX DOMAIN-CONTAINING PROTEIN"/>
    <property type="match status" value="1"/>
</dbReference>
<sequence length="173" mass="18726">VNLADIDHTTPLAFAIKAGHLDTATVLIECEQVDVNAEDLFHRTPLWLAASKGYADIVKALLTRKDIEVNPELGVWHLSTFGTVTPLVTACSYGHLSVVEEFISDGRADLNSCDPAGHTPIHISITNHRNDILRLLLRDPSIDVHIPCAEGNAPLHTAAVCGNLDALTELLKL</sequence>
<dbReference type="PROSITE" id="PS50088">
    <property type="entry name" value="ANK_REPEAT"/>
    <property type="match status" value="1"/>
</dbReference>
<proteinExistence type="predicted"/>
<organism evidence="4 5">
    <name type="scientific">Tuber magnatum</name>
    <name type="common">white Piedmont truffle</name>
    <dbReference type="NCBI Taxonomy" id="42249"/>
    <lineage>
        <taxon>Eukaryota</taxon>
        <taxon>Fungi</taxon>
        <taxon>Dikarya</taxon>
        <taxon>Ascomycota</taxon>
        <taxon>Pezizomycotina</taxon>
        <taxon>Pezizomycetes</taxon>
        <taxon>Pezizales</taxon>
        <taxon>Tuberaceae</taxon>
        <taxon>Tuber</taxon>
    </lineage>
</organism>
<evidence type="ECO:0000256" key="3">
    <source>
        <dbReference type="PROSITE-ProRule" id="PRU00023"/>
    </source>
</evidence>
<evidence type="ECO:0000256" key="1">
    <source>
        <dbReference type="ARBA" id="ARBA00022737"/>
    </source>
</evidence>
<gene>
    <name evidence="4" type="ORF">C7212DRAFT_47783</name>
</gene>
<evidence type="ECO:0000313" key="5">
    <source>
        <dbReference type="Proteomes" id="UP000246991"/>
    </source>
</evidence>
<dbReference type="Proteomes" id="UP000246991">
    <property type="component" value="Unassembled WGS sequence"/>
</dbReference>
<feature type="non-terminal residue" evidence="4">
    <location>
        <position position="173"/>
    </location>
</feature>
<dbReference type="STRING" id="42249.A0A317SGM9"/>
<dbReference type="PANTHER" id="PTHR24173">
    <property type="entry name" value="ANKYRIN REPEAT CONTAINING"/>
    <property type="match status" value="1"/>
</dbReference>
<dbReference type="AlphaFoldDB" id="A0A317SGM9"/>
<feature type="repeat" description="ANK" evidence="3">
    <location>
        <begin position="150"/>
        <end position="173"/>
    </location>
</feature>
<dbReference type="EMBL" id="PYWC01000101">
    <property type="protein sequence ID" value="PWW72576.1"/>
    <property type="molecule type" value="Genomic_DNA"/>
</dbReference>
<keyword evidence="2 3" id="KW-0040">ANK repeat</keyword>
<dbReference type="OrthoDB" id="341259at2759"/>
<dbReference type="SMART" id="SM00248">
    <property type="entry name" value="ANK"/>
    <property type="match status" value="4"/>
</dbReference>
<evidence type="ECO:0000256" key="2">
    <source>
        <dbReference type="ARBA" id="ARBA00023043"/>
    </source>
</evidence>
<feature type="non-terminal residue" evidence="4">
    <location>
        <position position="1"/>
    </location>
</feature>
<comment type="caution">
    <text evidence="4">The sequence shown here is derived from an EMBL/GenBank/DDBJ whole genome shotgun (WGS) entry which is preliminary data.</text>
</comment>
<accession>A0A317SGM9</accession>